<organism evidence="2 3">
    <name type="scientific">Rhizoclosmatium globosum</name>
    <dbReference type="NCBI Taxonomy" id="329046"/>
    <lineage>
        <taxon>Eukaryota</taxon>
        <taxon>Fungi</taxon>
        <taxon>Fungi incertae sedis</taxon>
        <taxon>Chytridiomycota</taxon>
        <taxon>Chytridiomycota incertae sedis</taxon>
        <taxon>Chytridiomycetes</taxon>
        <taxon>Chytridiales</taxon>
        <taxon>Chytriomycetaceae</taxon>
        <taxon>Rhizoclosmatium</taxon>
    </lineage>
</organism>
<gene>
    <name evidence="2" type="ORF">BCR33DRAFT_718872</name>
</gene>
<evidence type="ECO:0000256" key="1">
    <source>
        <dbReference type="SAM" id="MobiDB-lite"/>
    </source>
</evidence>
<dbReference type="EMBL" id="MCGO01000032">
    <property type="protein sequence ID" value="ORY41207.1"/>
    <property type="molecule type" value="Genomic_DNA"/>
</dbReference>
<keyword evidence="3" id="KW-1185">Reference proteome</keyword>
<evidence type="ECO:0000313" key="3">
    <source>
        <dbReference type="Proteomes" id="UP000193642"/>
    </source>
</evidence>
<accession>A0A1Y2C2T8</accession>
<feature type="compositionally biased region" description="Polar residues" evidence="1">
    <location>
        <begin position="1"/>
        <end position="10"/>
    </location>
</feature>
<protein>
    <submittedName>
        <fullName evidence="2">Uncharacterized protein</fullName>
    </submittedName>
</protein>
<name>A0A1Y2C2T8_9FUNG</name>
<reference evidence="2 3" key="1">
    <citation type="submission" date="2016-07" db="EMBL/GenBank/DDBJ databases">
        <title>Pervasive Adenine N6-methylation of Active Genes in Fungi.</title>
        <authorList>
            <consortium name="DOE Joint Genome Institute"/>
            <person name="Mondo S.J."/>
            <person name="Dannebaum R.O."/>
            <person name="Kuo R.C."/>
            <person name="Labutti K."/>
            <person name="Haridas S."/>
            <person name="Kuo A."/>
            <person name="Salamov A."/>
            <person name="Ahrendt S.R."/>
            <person name="Lipzen A."/>
            <person name="Sullivan W."/>
            <person name="Andreopoulos W.B."/>
            <person name="Clum A."/>
            <person name="Lindquist E."/>
            <person name="Daum C."/>
            <person name="Ramamoorthy G.K."/>
            <person name="Gryganskyi A."/>
            <person name="Culley D."/>
            <person name="Magnuson J.K."/>
            <person name="James T.Y."/>
            <person name="O'Malley M.A."/>
            <person name="Stajich J.E."/>
            <person name="Spatafora J.W."/>
            <person name="Visel A."/>
            <person name="Grigoriev I.V."/>
        </authorList>
    </citation>
    <scope>NUCLEOTIDE SEQUENCE [LARGE SCALE GENOMIC DNA]</scope>
    <source>
        <strain evidence="2 3">JEL800</strain>
    </source>
</reference>
<proteinExistence type="predicted"/>
<sequence>MDPSASKSCITASTPSLVSSASSNSLTAERQWARMMTHAALGRKIMVAPPSLNSSASLASLSERFSFKNLFASMKKGFEASDDDEY</sequence>
<feature type="compositionally biased region" description="Low complexity" evidence="1">
    <location>
        <begin position="11"/>
        <end position="24"/>
    </location>
</feature>
<dbReference type="AlphaFoldDB" id="A0A1Y2C2T8"/>
<feature type="region of interest" description="Disordered" evidence="1">
    <location>
        <begin position="1"/>
        <end position="24"/>
    </location>
</feature>
<comment type="caution">
    <text evidence="2">The sequence shown here is derived from an EMBL/GenBank/DDBJ whole genome shotgun (WGS) entry which is preliminary data.</text>
</comment>
<dbReference type="Proteomes" id="UP000193642">
    <property type="component" value="Unassembled WGS sequence"/>
</dbReference>
<evidence type="ECO:0000313" key="2">
    <source>
        <dbReference type="EMBL" id="ORY41207.1"/>
    </source>
</evidence>